<evidence type="ECO:0000313" key="8">
    <source>
        <dbReference type="EMBL" id="MCQ5342231.1"/>
    </source>
</evidence>
<dbReference type="EMBL" id="JANGEW010000005">
    <property type="protein sequence ID" value="MCQ5342231.1"/>
    <property type="molecule type" value="Genomic_DNA"/>
</dbReference>
<dbReference type="PANTHER" id="PTHR43668">
    <property type="entry name" value="ALLANTOINASE"/>
    <property type="match status" value="1"/>
</dbReference>
<dbReference type="RefSeq" id="WP_062411244.1">
    <property type="nucleotide sequence ID" value="NZ_JAJCIO010000012.1"/>
</dbReference>
<dbReference type="PROSITE" id="PS00482">
    <property type="entry name" value="DIHYDROOROTASE_1"/>
    <property type="match status" value="1"/>
</dbReference>
<dbReference type="CDD" id="cd01317">
    <property type="entry name" value="DHOase_IIa"/>
    <property type="match status" value="1"/>
</dbReference>
<dbReference type="NCBIfam" id="TIGR00857">
    <property type="entry name" value="pyrC_multi"/>
    <property type="match status" value="1"/>
</dbReference>
<feature type="binding site" evidence="6">
    <location>
        <position position="153"/>
    </location>
    <ligand>
        <name>Zn(2+)</name>
        <dbReference type="ChEBI" id="CHEBI:29105"/>
        <label>2</label>
    </ligand>
</feature>
<dbReference type="InterPro" id="IPR011059">
    <property type="entry name" value="Metal-dep_hydrolase_composite"/>
</dbReference>
<reference evidence="8 9" key="1">
    <citation type="submission" date="2022-06" db="EMBL/GenBank/DDBJ databases">
        <title>Isolation of gut microbiota from human fecal samples.</title>
        <authorList>
            <person name="Pamer E.G."/>
            <person name="Barat B."/>
            <person name="Waligurski E."/>
            <person name="Medina S."/>
            <person name="Paddock L."/>
            <person name="Mostad J."/>
        </authorList>
    </citation>
    <scope>NUCLEOTIDE SEQUENCE [LARGE SCALE GENOMIC DNA]</scope>
    <source>
        <strain evidence="8 9">DFI.1.1</strain>
    </source>
</reference>
<comment type="catalytic activity">
    <reaction evidence="6">
        <text>(S)-dihydroorotate + H2O = N-carbamoyl-L-aspartate + H(+)</text>
        <dbReference type="Rhea" id="RHEA:24296"/>
        <dbReference type="ChEBI" id="CHEBI:15377"/>
        <dbReference type="ChEBI" id="CHEBI:15378"/>
        <dbReference type="ChEBI" id="CHEBI:30864"/>
        <dbReference type="ChEBI" id="CHEBI:32814"/>
        <dbReference type="EC" id="3.5.2.3"/>
    </reaction>
</comment>
<dbReference type="InterPro" id="IPR032466">
    <property type="entry name" value="Metal_Hydrolase"/>
</dbReference>
<feature type="binding site" evidence="6">
    <location>
        <begin position="63"/>
        <end position="65"/>
    </location>
    <ligand>
        <name>substrate</name>
    </ligand>
</feature>
<feature type="binding site" evidence="6">
    <location>
        <position position="95"/>
    </location>
    <ligand>
        <name>substrate</name>
    </ligand>
</feature>
<evidence type="ECO:0000256" key="1">
    <source>
        <dbReference type="ARBA" id="ARBA00002368"/>
    </source>
</evidence>
<dbReference type="SUPFAM" id="SSF51338">
    <property type="entry name" value="Composite domain of metallo-dependent hydrolases"/>
    <property type="match status" value="1"/>
</dbReference>
<dbReference type="EC" id="3.5.2.3" evidence="6"/>
<comment type="similarity">
    <text evidence="2 6">Belongs to the metallo-dependent hydrolases superfamily. DHOase family. Class I DHOase subfamily.</text>
</comment>
<dbReference type="Proteomes" id="UP001206692">
    <property type="component" value="Unassembled WGS sequence"/>
</dbReference>
<feature type="binding site" evidence="6">
    <location>
        <position position="279"/>
    </location>
    <ligand>
        <name>substrate</name>
    </ligand>
</feature>
<feature type="binding site" evidence="6">
    <location>
        <position position="153"/>
    </location>
    <ligand>
        <name>Zn(2+)</name>
        <dbReference type="ChEBI" id="CHEBI:29105"/>
        <label>1</label>
    </ligand>
</feature>
<dbReference type="InterPro" id="IPR004722">
    <property type="entry name" value="DHOase"/>
</dbReference>
<name>A0ABT1SQU9_9FIRM</name>
<keyword evidence="6" id="KW-0862">Zinc</keyword>
<dbReference type="Pfam" id="PF12890">
    <property type="entry name" value="DHOase"/>
    <property type="match status" value="1"/>
</dbReference>
<keyword evidence="4 6" id="KW-0378">Hydrolase</keyword>
<evidence type="ECO:0000256" key="3">
    <source>
        <dbReference type="ARBA" id="ARBA00022723"/>
    </source>
</evidence>
<dbReference type="InterPro" id="IPR024403">
    <property type="entry name" value="DHOase_cat"/>
</dbReference>
<comment type="function">
    <text evidence="1 6">Catalyzes the reversible cyclization of carbamoyl aspartate to dihydroorotate.</text>
</comment>
<keyword evidence="3 6" id="KW-0479">Metal-binding</keyword>
<evidence type="ECO:0000256" key="4">
    <source>
        <dbReference type="ARBA" id="ARBA00022801"/>
    </source>
</evidence>
<keyword evidence="5 6" id="KW-0665">Pyrimidine biosynthesis</keyword>
<evidence type="ECO:0000259" key="7">
    <source>
        <dbReference type="Pfam" id="PF12890"/>
    </source>
</evidence>
<evidence type="ECO:0000256" key="5">
    <source>
        <dbReference type="ARBA" id="ARBA00022975"/>
    </source>
</evidence>
<accession>A0ABT1SQU9</accession>
<feature type="binding site" evidence="6">
    <location>
        <position position="310"/>
    </location>
    <ligand>
        <name>substrate</name>
    </ligand>
</feature>
<evidence type="ECO:0000256" key="2">
    <source>
        <dbReference type="ARBA" id="ARBA00010286"/>
    </source>
</evidence>
<dbReference type="InterPro" id="IPR050138">
    <property type="entry name" value="DHOase/Allantoinase_Hydrolase"/>
</dbReference>
<comment type="caution">
    <text evidence="6">Lacks conserved residue(s) required for the propagation of feature annotation.</text>
</comment>
<feature type="binding site" evidence="6">
    <location>
        <position position="61"/>
    </location>
    <ligand>
        <name>Zn(2+)</name>
        <dbReference type="ChEBI" id="CHEBI:29105"/>
        <label>1</label>
    </ligand>
</feature>
<gene>
    <name evidence="6" type="primary">pyrC</name>
    <name evidence="8" type="ORF">NE675_04165</name>
</gene>
<keyword evidence="9" id="KW-1185">Reference proteome</keyword>
<evidence type="ECO:0000313" key="9">
    <source>
        <dbReference type="Proteomes" id="UP001206692"/>
    </source>
</evidence>
<dbReference type="Gene3D" id="3.20.20.140">
    <property type="entry name" value="Metal-dependent hydrolases"/>
    <property type="match status" value="1"/>
</dbReference>
<protein>
    <recommendedName>
        <fullName evidence="6">Dihydroorotase</fullName>
        <shortName evidence="6">DHOase</shortName>
        <ecNumber evidence="6">3.5.2.3</ecNumber>
    </recommendedName>
</protein>
<dbReference type="SUPFAM" id="SSF51556">
    <property type="entry name" value="Metallo-dependent hydrolases"/>
    <property type="match status" value="1"/>
</dbReference>
<feature type="binding site" evidence="6">
    <location>
        <position position="306"/>
    </location>
    <ligand>
        <name>Zn(2+)</name>
        <dbReference type="ChEBI" id="CHEBI:29105"/>
        <label>1</label>
    </ligand>
</feature>
<feature type="binding site" evidence="6">
    <location>
        <position position="63"/>
    </location>
    <ligand>
        <name>Zn(2+)</name>
        <dbReference type="ChEBI" id="CHEBI:29105"/>
        <label>1</label>
    </ligand>
</feature>
<evidence type="ECO:0000256" key="6">
    <source>
        <dbReference type="HAMAP-Rule" id="MF_00220"/>
    </source>
</evidence>
<comment type="pathway">
    <text evidence="6">Pyrimidine metabolism; UMP biosynthesis via de novo pathway; (S)-dihydroorotate from bicarbonate: step 3/3.</text>
</comment>
<dbReference type="PROSITE" id="PS00483">
    <property type="entry name" value="DIHYDROOROTASE_2"/>
    <property type="match status" value="1"/>
</dbReference>
<feature type="active site" evidence="6">
    <location>
        <position position="306"/>
    </location>
</feature>
<feature type="domain" description="Dihydroorotase catalytic" evidence="7">
    <location>
        <begin position="52"/>
        <end position="238"/>
    </location>
</feature>
<comment type="caution">
    <text evidence="8">The sequence shown here is derived from an EMBL/GenBank/DDBJ whole genome shotgun (WGS) entry which is preliminary data.</text>
</comment>
<organism evidence="8 9">
    <name type="scientific">Megasphaera massiliensis</name>
    <dbReference type="NCBI Taxonomy" id="1232428"/>
    <lineage>
        <taxon>Bacteria</taxon>
        <taxon>Bacillati</taxon>
        <taxon>Bacillota</taxon>
        <taxon>Negativicutes</taxon>
        <taxon>Veillonellales</taxon>
        <taxon>Veillonellaceae</taxon>
        <taxon>Megasphaera</taxon>
    </lineage>
</organism>
<sequence>MTLLVKGGRVINPAMQQDEICDILIENGKIKEVGANLTADKAEEVFDASGLVVAPGFIDMHVHLRQPGQSGKETIETGTQAAAAGGITRVATMPNTKPVIDSAIVVDGLKYKIEHEAKVKVEIIGAISKGQQGQELSAMGAMAKEGVVAFSDDGHYVENSDFMRKAMEYASMFHKIIIDHCEDDNLIEGGNMHEGVVSNELGMKGRPAVAEDIAVARDIFLAEATGTPVHIAHISTKNAVDLVRQAKKRGVQVTAEVTPQHLIFTDEALRTFETRYKMNPPIRSDIHRDACVEGLKDGTIDAVVTDHAPHEWEEKDQEFNLAPSGFVGLETSVGAMLTHLYHTGIIDLMSLVNVMSTAQAKILNLDAGVIAPGKDADLTFLDLDKEWTVDSSKFYSKGKSTPFDEMIFKGKAAATIVNGKFVMKNGEVL</sequence>
<feature type="binding site" evidence="6">
    <location>
        <position position="180"/>
    </location>
    <ligand>
        <name>Zn(2+)</name>
        <dbReference type="ChEBI" id="CHEBI:29105"/>
        <label>2</label>
    </ligand>
</feature>
<dbReference type="HAMAP" id="MF_00220_B">
    <property type="entry name" value="PyrC_classI_B"/>
    <property type="match status" value="1"/>
</dbReference>
<comment type="cofactor">
    <cofactor evidence="6">
        <name>Zn(2+)</name>
        <dbReference type="ChEBI" id="CHEBI:29105"/>
    </cofactor>
    <text evidence="6">Binds 2 Zn(2+) ions per subunit.</text>
</comment>
<dbReference type="PANTHER" id="PTHR43668:SF2">
    <property type="entry name" value="ALLANTOINASE"/>
    <property type="match status" value="1"/>
</dbReference>
<feature type="binding site" evidence="6">
    <location>
        <position position="233"/>
    </location>
    <ligand>
        <name>Zn(2+)</name>
        <dbReference type="ChEBI" id="CHEBI:29105"/>
        <label>2</label>
    </ligand>
</feature>
<proteinExistence type="inferred from homology"/>
<dbReference type="InterPro" id="IPR002195">
    <property type="entry name" value="Dihydroorotase_CS"/>
</dbReference>